<dbReference type="Gramene" id="CDY65973">
    <property type="protein sequence ID" value="CDY65973"/>
    <property type="gene ID" value="GSBRNA2T00051107001"/>
</dbReference>
<name>A0A078JED1_BRANA</name>
<dbReference type="AlphaFoldDB" id="A0A078JED1"/>
<keyword evidence="2" id="KW-1185">Reference proteome</keyword>
<dbReference type="EMBL" id="LK035028">
    <property type="protein sequence ID" value="CDY65973.1"/>
    <property type="molecule type" value="Genomic_DNA"/>
</dbReference>
<evidence type="ECO:0000313" key="2">
    <source>
        <dbReference type="Proteomes" id="UP000028999"/>
    </source>
</evidence>
<proteinExistence type="predicted"/>
<gene>
    <name evidence="1" type="primary">BnaC01g41730D</name>
    <name evidence="1" type="ORF">GSBRNA2T00051107001</name>
</gene>
<evidence type="ECO:0000313" key="1">
    <source>
        <dbReference type="EMBL" id="CDY65973.1"/>
    </source>
</evidence>
<accession>A0A078JED1</accession>
<protein>
    <submittedName>
        <fullName evidence="1">BnaC01g41730D protein</fullName>
    </submittedName>
</protein>
<organism evidence="1 2">
    <name type="scientific">Brassica napus</name>
    <name type="common">Rape</name>
    <dbReference type="NCBI Taxonomy" id="3708"/>
    <lineage>
        <taxon>Eukaryota</taxon>
        <taxon>Viridiplantae</taxon>
        <taxon>Streptophyta</taxon>
        <taxon>Embryophyta</taxon>
        <taxon>Tracheophyta</taxon>
        <taxon>Spermatophyta</taxon>
        <taxon>Magnoliopsida</taxon>
        <taxon>eudicotyledons</taxon>
        <taxon>Gunneridae</taxon>
        <taxon>Pentapetalae</taxon>
        <taxon>rosids</taxon>
        <taxon>malvids</taxon>
        <taxon>Brassicales</taxon>
        <taxon>Brassicaceae</taxon>
        <taxon>Brassiceae</taxon>
        <taxon>Brassica</taxon>
    </lineage>
</organism>
<reference evidence="1 2" key="1">
    <citation type="journal article" date="2014" name="Science">
        <title>Plant genetics. Early allopolyploid evolution in the post-Neolithic Brassica napus oilseed genome.</title>
        <authorList>
            <person name="Chalhoub B."/>
            <person name="Denoeud F."/>
            <person name="Liu S."/>
            <person name="Parkin I.A."/>
            <person name="Tang H."/>
            <person name="Wang X."/>
            <person name="Chiquet J."/>
            <person name="Belcram H."/>
            <person name="Tong C."/>
            <person name="Samans B."/>
            <person name="Correa M."/>
            <person name="Da Silva C."/>
            <person name="Just J."/>
            <person name="Falentin C."/>
            <person name="Koh C.S."/>
            <person name="Le Clainche I."/>
            <person name="Bernard M."/>
            <person name="Bento P."/>
            <person name="Noel B."/>
            <person name="Labadie K."/>
            <person name="Alberti A."/>
            <person name="Charles M."/>
            <person name="Arnaud D."/>
            <person name="Guo H."/>
            <person name="Daviaud C."/>
            <person name="Alamery S."/>
            <person name="Jabbari K."/>
            <person name="Zhao M."/>
            <person name="Edger P.P."/>
            <person name="Chelaifa H."/>
            <person name="Tack D."/>
            <person name="Lassalle G."/>
            <person name="Mestiri I."/>
            <person name="Schnel N."/>
            <person name="Le Paslier M.C."/>
            <person name="Fan G."/>
            <person name="Renault V."/>
            <person name="Bayer P.E."/>
            <person name="Golicz A.A."/>
            <person name="Manoli S."/>
            <person name="Lee T.H."/>
            <person name="Thi V.H."/>
            <person name="Chalabi S."/>
            <person name="Hu Q."/>
            <person name="Fan C."/>
            <person name="Tollenaere R."/>
            <person name="Lu Y."/>
            <person name="Battail C."/>
            <person name="Shen J."/>
            <person name="Sidebottom C.H."/>
            <person name="Wang X."/>
            <person name="Canaguier A."/>
            <person name="Chauveau A."/>
            <person name="Berard A."/>
            <person name="Deniot G."/>
            <person name="Guan M."/>
            <person name="Liu Z."/>
            <person name="Sun F."/>
            <person name="Lim Y.P."/>
            <person name="Lyons E."/>
            <person name="Town C.D."/>
            <person name="Bancroft I."/>
            <person name="Wang X."/>
            <person name="Meng J."/>
            <person name="Ma J."/>
            <person name="Pires J.C."/>
            <person name="King G.J."/>
            <person name="Brunel D."/>
            <person name="Delourme R."/>
            <person name="Renard M."/>
            <person name="Aury J.M."/>
            <person name="Adams K.L."/>
            <person name="Batley J."/>
            <person name="Snowdon R.J."/>
            <person name="Tost J."/>
            <person name="Edwards D."/>
            <person name="Zhou Y."/>
            <person name="Hua W."/>
            <person name="Sharpe A.G."/>
            <person name="Paterson A.H."/>
            <person name="Guan C."/>
            <person name="Wincker P."/>
        </authorList>
    </citation>
    <scope>NUCLEOTIDE SEQUENCE [LARGE SCALE GENOMIC DNA]</scope>
    <source>
        <strain evidence="2">cv. Darmor-bzh</strain>
    </source>
</reference>
<sequence>MCAPSGHTFQLVTTRLVGMLLKGEVVGVLGVLRTQALTL</sequence>
<dbReference type="PaxDb" id="3708-A0A078JED1"/>
<dbReference type="Proteomes" id="UP000028999">
    <property type="component" value="Unassembled WGS sequence"/>
</dbReference>